<keyword evidence="9 14" id="KW-0418">Kinase</keyword>
<dbReference type="Pfam" id="PF00512">
    <property type="entry name" value="HisKA"/>
    <property type="match status" value="1"/>
</dbReference>
<comment type="subcellular location">
    <subcellularLocation>
        <location evidence="2">Cell inner membrane</location>
        <topology evidence="2">Multi-pass membrane protein</topology>
    </subcellularLocation>
</comment>
<dbReference type="PROSITE" id="PS50885">
    <property type="entry name" value="HAMP"/>
    <property type="match status" value="1"/>
</dbReference>
<dbReference type="Pfam" id="PF02518">
    <property type="entry name" value="HATPase_c"/>
    <property type="match status" value="1"/>
</dbReference>
<dbReference type="SUPFAM" id="SSF47384">
    <property type="entry name" value="Homodimeric domain of signal transducing histidine kinase"/>
    <property type="match status" value="1"/>
</dbReference>
<keyword evidence="12 14" id="KW-0902">Two-component regulatory system</keyword>
<dbReference type="SMART" id="SM00387">
    <property type="entry name" value="HATPase_c"/>
    <property type="match status" value="1"/>
</dbReference>
<evidence type="ECO:0000256" key="1">
    <source>
        <dbReference type="ARBA" id="ARBA00000085"/>
    </source>
</evidence>
<dbReference type="AlphaFoldDB" id="K6YS70"/>
<dbReference type="SUPFAM" id="SSF55874">
    <property type="entry name" value="ATPase domain of HSP90 chaperone/DNA topoisomerase II/histidine kinase"/>
    <property type="match status" value="1"/>
</dbReference>
<dbReference type="InterPro" id="IPR036097">
    <property type="entry name" value="HisK_dim/P_sf"/>
</dbReference>
<evidence type="ECO:0000256" key="2">
    <source>
        <dbReference type="ARBA" id="ARBA00004429"/>
    </source>
</evidence>
<feature type="transmembrane region" description="Helical" evidence="14">
    <location>
        <begin position="13"/>
        <end position="37"/>
    </location>
</feature>
<dbReference type="EC" id="2.7.13.3" evidence="14"/>
<dbReference type="CDD" id="cd00075">
    <property type="entry name" value="HATPase"/>
    <property type="match status" value="1"/>
</dbReference>
<feature type="domain" description="HAMP" evidence="16">
    <location>
        <begin position="195"/>
        <end position="248"/>
    </location>
</feature>
<keyword evidence="3 14" id="KW-1003">Cell membrane</keyword>
<comment type="catalytic activity">
    <reaction evidence="1 14">
        <text>ATP + protein L-histidine = ADP + protein N-phospho-L-histidine.</text>
        <dbReference type="EC" id="2.7.13.3"/>
    </reaction>
</comment>
<comment type="function">
    <text evidence="14">Member of a two-component regulatory system.</text>
</comment>
<dbReference type="InterPro" id="IPR048590">
    <property type="entry name" value="CusS-like_sensor"/>
</dbReference>
<dbReference type="SMART" id="SM00304">
    <property type="entry name" value="HAMP"/>
    <property type="match status" value="1"/>
</dbReference>
<dbReference type="Gene3D" id="1.10.287.130">
    <property type="match status" value="1"/>
</dbReference>
<dbReference type="NCBIfam" id="NF007345">
    <property type="entry name" value="PRK09835.1"/>
    <property type="match status" value="1"/>
</dbReference>
<evidence type="ECO:0000256" key="13">
    <source>
        <dbReference type="ARBA" id="ARBA00023136"/>
    </source>
</evidence>
<dbReference type="InterPro" id="IPR005467">
    <property type="entry name" value="His_kinase_dom"/>
</dbReference>
<dbReference type="PANTHER" id="PTHR45436">
    <property type="entry name" value="SENSOR HISTIDINE KINASE YKOH"/>
    <property type="match status" value="1"/>
</dbReference>
<dbReference type="InterPro" id="IPR036890">
    <property type="entry name" value="HATPase_C_sf"/>
</dbReference>
<evidence type="ECO:0000256" key="6">
    <source>
        <dbReference type="ARBA" id="ARBA00022679"/>
    </source>
</evidence>
<keyword evidence="10 14" id="KW-0067">ATP-binding</keyword>
<evidence type="ECO:0000259" key="16">
    <source>
        <dbReference type="PROSITE" id="PS50885"/>
    </source>
</evidence>
<evidence type="ECO:0000256" key="8">
    <source>
        <dbReference type="ARBA" id="ARBA00022741"/>
    </source>
</evidence>
<dbReference type="SMART" id="SM00388">
    <property type="entry name" value="HisKA"/>
    <property type="match status" value="1"/>
</dbReference>
<feature type="domain" description="Histidine kinase" evidence="15">
    <location>
        <begin position="256"/>
        <end position="470"/>
    </location>
</feature>
<keyword evidence="6 14" id="KW-0808">Transferase</keyword>
<dbReference type="STRING" id="493475.GARC_2572"/>
<dbReference type="InterPro" id="IPR003661">
    <property type="entry name" value="HisK_dim/P_dom"/>
</dbReference>
<dbReference type="eggNOG" id="COG2205">
    <property type="taxonomic scope" value="Bacteria"/>
</dbReference>
<dbReference type="EMBL" id="BAEO01000031">
    <property type="protein sequence ID" value="GAC19538.1"/>
    <property type="molecule type" value="Genomic_DNA"/>
</dbReference>
<accession>K6YS70</accession>
<keyword evidence="8 14" id="KW-0547">Nucleotide-binding</keyword>
<evidence type="ECO:0000256" key="12">
    <source>
        <dbReference type="ARBA" id="ARBA00023012"/>
    </source>
</evidence>
<evidence type="ECO:0000256" key="9">
    <source>
        <dbReference type="ARBA" id="ARBA00022777"/>
    </source>
</evidence>
<gene>
    <name evidence="17" type="primary">cusS</name>
    <name evidence="17" type="ORF">GARC_2572</name>
</gene>
<evidence type="ECO:0000256" key="4">
    <source>
        <dbReference type="ARBA" id="ARBA00022519"/>
    </source>
</evidence>
<evidence type="ECO:0000256" key="11">
    <source>
        <dbReference type="ARBA" id="ARBA00022989"/>
    </source>
</evidence>
<proteinExistence type="predicted"/>
<dbReference type="GO" id="GO:0005524">
    <property type="term" value="F:ATP binding"/>
    <property type="evidence" value="ECO:0007669"/>
    <property type="project" value="UniProtKB-KW"/>
</dbReference>
<keyword evidence="13 14" id="KW-0472">Membrane</keyword>
<dbReference type="NCBIfam" id="TIGR01386">
    <property type="entry name" value="cztS_silS_copS"/>
    <property type="match status" value="1"/>
</dbReference>
<feature type="transmembrane region" description="Helical" evidence="14">
    <location>
        <begin position="175"/>
        <end position="195"/>
    </location>
</feature>
<evidence type="ECO:0000256" key="5">
    <source>
        <dbReference type="ARBA" id="ARBA00022553"/>
    </source>
</evidence>
<dbReference type="FunFam" id="1.10.287.130:FF:000001">
    <property type="entry name" value="Two-component sensor histidine kinase"/>
    <property type="match status" value="1"/>
</dbReference>
<dbReference type="InterPro" id="IPR004358">
    <property type="entry name" value="Sig_transdc_His_kin-like_C"/>
</dbReference>
<evidence type="ECO:0000256" key="14">
    <source>
        <dbReference type="RuleBase" id="RU364088"/>
    </source>
</evidence>
<dbReference type="RefSeq" id="WP_007620462.1">
    <property type="nucleotide sequence ID" value="NZ_BAEO01000031.1"/>
</dbReference>
<name>K6YS70_9ALTE</name>
<dbReference type="InterPro" id="IPR006290">
    <property type="entry name" value="CztS_silS_copS"/>
</dbReference>
<protein>
    <recommendedName>
        <fullName evidence="14">Sensor protein</fullName>
        <ecNumber evidence="14">2.7.13.3</ecNumber>
    </recommendedName>
</protein>
<dbReference type="CDD" id="cd00082">
    <property type="entry name" value="HisKA"/>
    <property type="match status" value="1"/>
</dbReference>
<dbReference type="FunFam" id="3.30.565.10:FF:000006">
    <property type="entry name" value="Sensor histidine kinase WalK"/>
    <property type="match status" value="1"/>
</dbReference>
<evidence type="ECO:0000256" key="3">
    <source>
        <dbReference type="ARBA" id="ARBA00022475"/>
    </source>
</evidence>
<dbReference type="GO" id="GO:0000155">
    <property type="term" value="F:phosphorelay sensor kinase activity"/>
    <property type="evidence" value="ECO:0007669"/>
    <property type="project" value="InterPro"/>
</dbReference>
<dbReference type="GO" id="GO:0005886">
    <property type="term" value="C:plasma membrane"/>
    <property type="evidence" value="ECO:0007669"/>
    <property type="project" value="UniProtKB-SubCell"/>
</dbReference>
<keyword evidence="4 14" id="KW-0997">Cell inner membrane</keyword>
<sequence>MSESNVLKKPNSLAFRVTVLVGVTIFICLSIMNLIVIESIDQHFIEQDADELNEVFEAVQSKLGEAHELNVLPSSILFQAVSGHHGVYYHVKDKNENTIFTSQGADLSTFPTKFKAHNQVIPSNLILFNDGKHMLRGTKITFELPTKLGPERYTVTVASNMEFHMSYMQNFKSTLWGIVFLAGVITVFAARFAVYRGHSPLRQLSREIESITADKLDIRLDPLNVPVELTTLVDSFNTMLKRLEDGFERLSHFSADIAHELRTPITNLTTQTQVMLSKSRDSEAYIEILYSNLEEYDRMTKMVSDMLLLAQAEQGLIKPNKDTVVVNKEIKGLFDYFELLADEKNIQLILDGSNLELVCDKTMLRQALSNLISNAIRYSPKNDKIIIKTKTSSDVVSIAIINHGDVIPKEHLSRLFDRFYRADFSRNRDGHGAGLGLTIAKSIVNINGGDIVAESSEKNTCFTIIFKKDKVAKFDDSTNETMKT</sequence>
<dbReference type="PROSITE" id="PS50109">
    <property type="entry name" value="HIS_KIN"/>
    <property type="match status" value="1"/>
</dbReference>
<dbReference type="PANTHER" id="PTHR45436:SF15">
    <property type="entry name" value="SENSOR HISTIDINE KINASE CUSS"/>
    <property type="match status" value="1"/>
</dbReference>
<dbReference type="Pfam" id="PF00672">
    <property type="entry name" value="HAMP"/>
    <property type="match status" value="1"/>
</dbReference>
<dbReference type="InterPro" id="IPR050428">
    <property type="entry name" value="TCS_sensor_his_kinase"/>
</dbReference>
<keyword evidence="11 14" id="KW-1133">Transmembrane helix</keyword>
<dbReference type="CDD" id="cd06225">
    <property type="entry name" value="HAMP"/>
    <property type="match status" value="1"/>
</dbReference>
<keyword evidence="7 14" id="KW-0812">Transmembrane</keyword>
<dbReference type="PRINTS" id="PR00344">
    <property type="entry name" value="BCTRLSENSOR"/>
</dbReference>
<comment type="caution">
    <text evidence="17">The sequence shown here is derived from an EMBL/GenBank/DDBJ whole genome shotgun (WGS) entry which is preliminary data.</text>
</comment>
<evidence type="ECO:0000313" key="18">
    <source>
        <dbReference type="Proteomes" id="UP000006327"/>
    </source>
</evidence>
<dbReference type="InterPro" id="IPR003594">
    <property type="entry name" value="HATPase_dom"/>
</dbReference>
<evidence type="ECO:0000259" key="15">
    <source>
        <dbReference type="PROSITE" id="PS50109"/>
    </source>
</evidence>
<dbReference type="Gene3D" id="6.10.340.10">
    <property type="match status" value="1"/>
</dbReference>
<evidence type="ECO:0000313" key="17">
    <source>
        <dbReference type="EMBL" id="GAC19538.1"/>
    </source>
</evidence>
<keyword evidence="5" id="KW-0597">Phosphoprotein</keyword>
<dbReference type="Pfam" id="PF21085">
    <property type="entry name" value="CusS"/>
    <property type="match status" value="1"/>
</dbReference>
<dbReference type="InterPro" id="IPR003660">
    <property type="entry name" value="HAMP_dom"/>
</dbReference>
<reference evidence="17 18" key="1">
    <citation type="journal article" date="2017" name="Antonie Van Leeuwenhoek">
        <title>Rhizobium rhizosphaerae sp. nov., a novel species isolated from rice rhizosphere.</title>
        <authorList>
            <person name="Zhao J.J."/>
            <person name="Zhang J."/>
            <person name="Zhang R.J."/>
            <person name="Zhang C.W."/>
            <person name="Yin H.Q."/>
            <person name="Zhang X.X."/>
        </authorList>
    </citation>
    <scope>NUCLEOTIDE SEQUENCE [LARGE SCALE GENOMIC DNA]</scope>
    <source>
        <strain evidence="17 18">BSs20135</strain>
    </source>
</reference>
<dbReference type="Proteomes" id="UP000006327">
    <property type="component" value="Unassembled WGS sequence"/>
</dbReference>
<evidence type="ECO:0000256" key="7">
    <source>
        <dbReference type="ARBA" id="ARBA00022692"/>
    </source>
</evidence>
<dbReference type="OrthoDB" id="9809766at2"/>
<keyword evidence="18" id="KW-1185">Reference proteome</keyword>
<dbReference type="Gene3D" id="3.30.565.10">
    <property type="entry name" value="Histidine kinase-like ATPase, C-terminal domain"/>
    <property type="match status" value="1"/>
</dbReference>
<organism evidence="17 18">
    <name type="scientific">Paraglaciecola arctica BSs20135</name>
    <dbReference type="NCBI Taxonomy" id="493475"/>
    <lineage>
        <taxon>Bacteria</taxon>
        <taxon>Pseudomonadati</taxon>
        <taxon>Pseudomonadota</taxon>
        <taxon>Gammaproteobacteria</taxon>
        <taxon>Alteromonadales</taxon>
        <taxon>Alteromonadaceae</taxon>
        <taxon>Paraglaciecola</taxon>
    </lineage>
</organism>
<evidence type="ECO:0000256" key="10">
    <source>
        <dbReference type="ARBA" id="ARBA00022840"/>
    </source>
</evidence>